<organism evidence="2">
    <name type="scientific">hydrothermal vent metagenome</name>
    <dbReference type="NCBI Taxonomy" id="652676"/>
    <lineage>
        <taxon>unclassified sequences</taxon>
        <taxon>metagenomes</taxon>
        <taxon>ecological metagenomes</taxon>
    </lineage>
</organism>
<keyword evidence="1" id="KW-0812">Transmembrane</keyword>
<name>A0A3B1BAT8_9ZZZZ</name>
<evidence type="ECO:0000313" key="2">
    <source>
        <dbReference type="EMBL" id="VAX09103.1"/>
    </source>
</evidence>
<protein>
    <recommendedName>
        <fullName evidence="3">DUF5683 domain-containing protein</fullName>
    </recommendedName>
</protein>
<feature type="transmembrane region" description="Helical" evidence="1">
    <location>
        <begin position="31"/>
        <end position="50"/>
    </location>
</feature>
<reference evidence="2" key="1">
    <citation type="submission" date="2018-06" db="EMBL/GenBank/DDBJ databases">
        <authorList>
            <person name="Zhirakovskaya E."/>
        </authorList>
    </citation>
    <scope>NUCLEOTIDE SEQUENCE</scope>
</reference>
<sequence length="114" mass="12112">MIMSHSIKAALLSAFVFPGAGHLFLKKYISALGLSGAAFSVAYFLTTTMVERVLQITEKIQSGQVPLDVASINELVSVQSSGADAQALNIATIIFIVIWLVGIADSYRVGRKPG</sequence>
<evidence type="ECO:0008006" key="3">
    <source>
        <dbReference type="Google" id="ProtNLM"/>
    </source>
</evidence>
<evidence type="ECO:0000256" key="1">
    <source>
        <dbReference type="SAM" id="Phobius"/>
    </source>
</evidence>
<keyword evidence="1" id="KW-0472">Membrane</keyword>
<dbReference type="AlphaFoldDB" id="A0A3B1BAT8"/>
<keyword evidence="1" id="KW-1133">Transmembrane helix</keyword>
<proteinExistence type="predicted"/>
<gene>
    <name evidence="2" type="ORF">MNBD_GAMMA25-138</name>
</gene>
<accession>A0A3B1BAT8</accession>
<dbReference type="EMBL" id="UOFY01000031">
    <property type="protein sequence ID" value="VAX09103.1"/>
    <property type="molecule type" value="Genomic_DNA"/>
</dbReference>
<feature type="transmembrane region" description="Helical" evidence="1">
    <location>
        <begin position="87"/>
        <end position="104"/>
    </location>
</feature>